<evidence type="ECO:0000256" key="1">
    <source>
        <dbReference type="SAM" id="SignalP"/>
    </source>
</evidence>
<feature type="signal peptide" evidence="1">
    <location>
        <begin position="1"/>
        <end position="31"/>
    </location>
</feature>
<feature type="chain" id="PRO_5044829023" description="Secreted protein" evidence="1">
    <location>
        <begin position="32"/>
        <end position="82"/>
    </location>
</feature>
<keyword evidence="1" id="KW-0732">Signal</keyword>
<evidence type="ECO:0000313" key="2">
    <source>
        <dbReference type="EMBL" id="KAL1397657.1"/>
    </source>
</evidence>
<evidence type="ECO:0008006" key="4">
    <source>
        <dbReference type="Google" id="ProtNLM"/>
    </source>
</evidence>
<name>A0ABD1DF48_CULPP</name>
<organism evidence="2 3">
    <name type="scientific">Culex pipiens pipiens</name>
    <name type="common">Northern house mosquito</name>
    <dbReference type="NCBI Taxonomy" id="38569"/>
    <lineage>
        <taxon>Eukaryota</taxon>
        <taxon>Metazoa</taxon>
        <taxon>Ecdysozoa</taxon>
        <taxon>Arthropoda</taxon>
        <taxon>Hexapoda</taxon>
        <taxon>Insecta</taxon>
        <taxon>Pterygota</taxon>
        <taxon>Neoptera</taxon>
        <taxon>Endopterygota</taxon>
        <taxon>Diptera</taxon>
        <taxon>Nematocera</taxon>
        <taxon>Culicoidea</taxon>
        <taxon>Culicidae</taxon>
        <taxon>Culicinae</taxon>
        <taxon>Culicini</taxon>
        <taxon>Culex</taxon>
        <taxon>Culex</taxon>
    </lineage>
</organism>
<protein>
    <recommendedName>
        <fullName evidence="4">Secreted protein</fullName>
    </recommendedName>
</protein>
<comment type="caution">
    <text evidence="2">The sequence shown here is derived from an EMBL/GenBank/DDBJ whole genome shotgun (WGS) entry which is preliminary data.</text>
</comment>
<dbReference type="Proteomes" id="UP001562425">
    <property type="component" value="Unassembled WGS sequence"/>
</dbReference>
<proteinExistence type="predicted"/>
<evidence type="ECO:0000313" key="3">
    <source>
        <dbReference type="Proteomes" id="UP001562425"/>
    </source>
</evidence>
<sequence length="82" mass="8464">MFSSSAAGPLVGRALCPSVLLLFVCGSRVFARGPFVVVCGVRGVRSGIGRDLGIFPPSSGSQAGEEVNKLALQKLALCSNRK</sequence>
<gene>
    <name evidence="2" type="ORF">pipiens_009598</name>
</gene>
<accession>A0ABD1DF48</accession>
<dbReference type="EMBL" id="JBEHCU010006195">
    <property type="protein sequence ID" value="KAL1397657.1"/>
    <property type="molecule type" value="Genomic_DNA"/>
</dbReference>
<keyword evidence="3" id="KW-1185">Reference proteome</keyword>
<reference evidence="2 3" key="1">
    <citation type="submission" date="2024-05" db="EMBL/GenBank/DDBJ databases">
        <title>Culex pipiens pipiens assembly and annotation.</title>
        <authorList>
            <person name="Alout H."/>
            <person name="Durand T."/>
        </authorList>
    </citation>
    <scope>NUCLEOTIDE SEQUENCE [LARGE SCALE GENOMIC DNA]</scope>
    <source>
        <strain evidence="2">HA-2024</strain>
        <tissue evidence="2">Whole body</tissue>
    </source>
</reference>
<dbReference type="AlphaFoldDB" id="A0ABD1DF48"/>